<dbReference type="OrthoDB" id="317446at2759"/>
<dbReference type="PANTHER" id="PTHR33706">
    <property type="entry name" value="MORN VARIANT REPEAT PROTEIN"/>
    <property type="match status" value="1"/>
</dbReference>
<name>A0A8S1Q489_9CILI</name>
<dbReference type="PANTHER" id="PTHR33706:SF1">
    <property type="entry name" value="TPR REPEAT PROTEIN"/>
    <property type="match status" value="1"/>
</dbReference>
<dbReference type="AlphaFoldDB" id="A0A8S1Q489"/>
<dbReference type="Proteomes" id="UP000692954">
    <property type="component" value="Unassembled WGS sequence"/>
</dbReference>
<sequence length="963" mass="114033">MNKNFLDVKDAEEQHYQIINNIIQNCILHSYVFISFQNEETTQGQQSRSQNLQIETQMGRTFFFREGEEYYYAGQLMNNQPIGIWMINIGQHFYNKYLVSTIFLDFQTSGRAIIIEEGQITLNYLQLIKILEKKQQSPQYQIKADQKKRENLALIKLRNRMLGCQIYNCKEYNDQYVIWKNLELINFYHPNGSQLICFGQYCKGIKNGKFFIQFRNNSDSGFQTIGGGDYNKNGRKNGKWICVVKNFLKQNQVIFEGEYRNGIKNSQWNIKTRENTDQQWQTIGGGIYDEEGRQIGDWIEQYDQLIFTEFQWNILYKNSKQKSELDLYFLESNGYFKQIQNYIYDDYQFSENKWLNQNLELILNQKIFFAGSFNQGKRVGEWKILTQDTVIGGGLFDFNGLKQGKWIEIRDNFYGKILIKQIGEYQNGRKIGKWYIQWVEILTKNNKIIGGGNYDENGVKQGIWEDLILDFSEQNQIIYKGSYKDGIRIGQWIIQSTKDLSKLKIMGGGQYDEKGLKVGIWREPCQNYKKNCEIYQSGQYQIGRKIGYWQFQLKKKIVHRKNKDDKFQDLGGGNYDEYGQKSDVWTEISQYFREDCQILFEGNYQKDKKIGLWNIKYRYSEGKDFEIIGGGNFDENGIKCGLWKDVNENFSDSRQVLEIVLYQLGRKHGKHKIEYRKIHGSQFIQICEGQFNFKGQKDGVWNELHYQFRDFCQVIKKGQYQDGIKQGKWDITFREFYDQEFVKIGGGKYDNGIKVGNWIDIDQQFCRSRQIIQKAEYIKGLRIGNCEILYRNHKTNEFQQIGHGKYDTFGNKDGQWQEPHQNFWEYFQLYQFGQYKNGIKQGLWQISKDVQCQNEDHIIAGGIYDDQGKKNKKWIDLSWNCLLSSYTLEEGEYCKEKRIGEWILKLQVYDETKLIGSCIYNKNGLKDGYCVDLDIDFFFNKCAYNSTYQNGRKNNDSKEFSAR</sequence>
<dbReference type="EMBL" id="CAJJDN010000096">
    <property type="protein sequence ID" value="CAD8110476.1"/>
    <property type="molecule type" value="Genomic_DNA"/>
</dbReference>
<gene>
    <name evidence="1" type="ORF">PSON_ATCC_30995.1.T0960006</name>
</gene>
<proteinExistence type="predicted"/>
<keyword evidence="2" id="KW-1185">Reference proteome</keyword>
<evidence type="ECO:0000313" key="1">
    <source>
        <dbReference type="EMBL" id="CAD8110476.1"/>
    </source>
</evidence>
<organism evidence="1 2">
    <name type="scientific">Paramecium sonneborni</name>
    <dbReference type="NCBI Taxonomy" id="65129"/>
    <lineage>
        <taxon>Eukaryota</taxon>
        <taxon>Sar</taxon>
        <taxon>Alveolata</taxon>
        <taxon>Ciliophora</taxon>
        <taxon>Intramacronucleata</taxon>
        <taxon>Oligohymenophorea</taxon>
        <taxon>Peniculida</taxon>
        <taxon>Parameciidae</taxon>
        <taxon>Paramecium</taxon>
    </lineage>
</organism>
<accession>A0A8S1Q489</accession>
<comment type="caution">
    <text evidence="1">The sequence shown here is derived from an EMBL/GenBank/DDBJ whole genome shotgun (WGS) entry which is preliminary data.</text>
</comment>
<protein>
    <submittedName>
        <fullName evidence="1">Uncharacterized protein</fullName>
    </submittedName>
</protein>
<evidence type="ECO:0000313" key="2">
    <source>
        <dbReference type="Proteomes" id="UP000692954"/>
    </source>
</evidence>
<reference evidence="1" key="1">
    <citation type="submission" date="2021-01" db="EMBL/GenBank/DDBJ databases">
        <authorList>
            <consortium name="Genoscope - CEA"/>
            <person name="William W."/>
        </authorList>
    </citation>
    <scope>NUCLEOTIDE SEQUENCE</scope>
</reference>